<name>A0AAV7CRJ6_ENGPU</name>
<dbReference type="InterPro" id="IPR000340">
    <property type="entry name" value="Dual-sp_phosphatase_cat-dom"/>
</dbReference>
<dbReference type="InterPro" id="IPR029021">
    <property type="entry name" value="Prot-tyrosine_phosphatase-like"/>
</dbReference>
<accession>A0AAV7CRJ6</accession>
<dbReference type="Pfam" id="PF00782">
    <property type="entry name" value="DSPc"/>
    <property type="match status" value="1"/>
</dbReference>
<dbReference type="AlphaFoldDB" id="A0AAV7CRJ6"/>
<evidence type="ECO:0000313" key="2">
    <source>
        <dbReference type="EMBL" id="KAG8587734.1"/>
    </source>
</evidence>
<dbReference type="GO" id="GO:2001244">
    <property type="term" value="P:positive regulation of intrinsic apoptotic signaling pathway"/>
    <property type="evidence" value="ECO:0007669"/>
    <property type="project" value="TreeGrafter"/>
</dbReference>
<dbReference type="SMART" id="SM00195">
    <property type="entry name" value="DSPc"/>
    <property type="match status" value="1"/>
</dbReference>
<dbReference type="SUPFAM" id="SSF52799">
    <property type="entry name" value="(Phosphotyrosine protein) phosphatases II"/>
    <property type="match status" value="1"/>
</dbReference>
<dbReference type="GO" id="GO:0005739">
    <property type="term" value="C:mitochondrion"/>
    <property type="evidence" value="ECO:0007669"/>
    <property type="project" value="TreeGrafter"/>
</dbReference>
<comment type="caution">
    <text evidence="2">The sequence shown here is derived from an EMBL/GenBank/DDBJ whole genome shotgun (WGS) entry which is preliminary data.</text>
</comment>
<dbReference type="Proteomes" id="UP000824782">
    <property type="component" value="Unassembled WGS sequence"/>
</dbReference>
<dbReference type="GO" id="GO:0001691">
    <property type="term" value="F:pseudophosphatase activity"/>
    <property type="evidence" value="ECO:0007669"/>
    <property type="project" value="TreeGrafter"/>
</dbReference>
<proteinExistence type="predicted"/>
<dbReference type="InterPro" id="IPR053272">
    <property type="entry name" value="STY_interacting-like"/>
</dbReference>
<dbReference type="FunFam" id="3.90.190.10:FF:000082">
    <property type="entry name" value="Serine/threonine/tyrosine-interacting-like protein 1"/>
    <property type="match status" value="1"/>
</dbReference>
<keyword evidence="3" id="KW-1185">Reference proteome</keyword>
<dbReference type="InterPro" id="IPR020422">
    <property type="entry name" value="TYR_PHOSPHATASE_DUAL_dom"/>
</dbReference>
<dbReference type="PROSITE" id="PS50054">
    <property type="entry name" value="TYR_PHOSPHATASE_DUAL"/>
    <property type="match status" value="1"/>
</dbReference>
<gene>
    <name evidence="2" type="ORF">GDO81_005767</name>
</gene>
<dbReference type="GO" id="GO:0019903">
    <property type="term" value="F:protein phosphatase binding"/>
    <property type="evidence" value="ECO:0007669"/>
    <property type="project" value="TreeGrafter"/>
</dbReference>
<dbReference type="CDD" id="cd14517">
    <property type="entry name" value="DSP_STYXL1"/>
    <property type="match status" value="1"/>
</dbReference>
<protein>
    <recommendedName>
        <fullName evidence="1">Tyrosine-protein phosphatase domain-containing protein</fullName>
    </recommendedName>
</protein>
<dbReference type="PANTHER" id="PTHR46659:SF1">
    <property type="entry name" value="SERINE_THREONINE_TYROSINE-INTERACTING-LIKE PROTEIN 1"/>
    <property type="match status" value="1"/>
</dbReference>
<dbReference type="PANTHER" id="PTHR46659">
    <property type="entry name" value="SERINE/THREONINE/TYROSINE-INTERACTING-LIKE PROTEIN 1"/>
    <property type="match status" value="1"/>
</dbReference>
<evidence type="ECO:0000313" key="3">
    <source>
        <dbReference type="Proteomes" id="UP000824782"/>
    </source>
</evidence>
<dbReference type="SUPFAM" id="SSF52821">
    <property type="entry name" value="Rhodanese/Cell cycle control phosphatase"/>
    <property type="match status" value="1"/>
</dbReference>
<dbReference type="EMBL" id="WNYA01000002">
    <property type="protein sequence ID" value="KAG8587734.1"/>
    <property type="molecule type" value="Genomic_DNA"/>
</dbReference>
<dbReference type="GO" id="GO:0004864">
    <property type="term" value="F:protein phosphatase inhibitor activity"/>
    <property type="evidence" value="ECO:0007669"/>
    <property type="project" value="TreeGrafter"/>
</dbReference>
<reference evidence="2" key="1">
    <citation type="thesis" date="2020" institute="ProQuest LLC" country="789 East Eisenhower Parkway, Ann Arbor, MI, USA">
        <title>Comparative Genomics and Chromosome Evolution.</title>
        <authorList>
            <person name="Mudd A.B."/>
        </authorList>
    </citation>
    <scope>NUCLEOTIDE SEQUENCE</scope>
    <source>
        <strain evidence="2">237g6f4</strain>
        <tissue evidence="2">Blood</tissue>
    </source>
</reference>
<organism evidence="2 3">
    <name type="scientific">Engystomops pustulosus</name>
    <name type="common">Tungara frog</name>
    <name type="synonym">Physalaemus pustulosus</name>
    <dbReference type="NCBI Taxonomy" id="76066"/>
    <lineage>
        <taxon>Eukaryota</taxon>
        <taxon>Metazoa</taxon>
        <taxon>Chordata</taxon>
        <taxon>Craniata</taxon>
        <taxon>Vertebrata</taxon>
        <taxon>Euteleostomi</taxon>
        <taxon>Amphibia</taxon>
        <taxon>Batrachia</taxon>
        <taxon>Anura</taxon>
        <taxon>Neobatrachia</taxon>
        <taxon>Hyloidea</taxon>
        <taxon>Leptodactylidae</taxon>
        <taxon>Leiuperinae</taxon>
        <taxon>Engystomops</taxon>
    </lineage>
</organism>
<feature type="domain" description="Tyrosine-protein phosphatase" evidence="1">
    <location>
        <begin position="83"/>
        <end position="225"/>
    </location>
</feature>
<dbReference type="InterPro" id="IPR036873">
    <property type="entry name" value="Rhodanese-like_dom_sf"/>
</dbReference>
<evidence type="ECO:0000259" key="1">
    <source>
        <dbReference type="PROSITE" id="PS50054"/>
    </source>
</evidence>
<dbReference type="Gene3D" id="3.90.190.10">
    <property type="entry name" value="Protein tyrosine phosphatase superfamily"/>
    <property type="match status" value="1"/>
</dbReference>
<dbReference type="GO" id="GO:0062030">
    <property type="term" value="P:negative regulation of stress granule assembly"/>
    <property type="evidence" value="ECO:0007669"/>
    <property type="project" value="TreeGrafter"/>
</dbReference>
<sequence length="236" mass="27031">MHFLLPESIELDCMRYCVVYDSRTDSLDGDGQAIQCAKVMSQVTRLPVRVLKGGYEEFSGYYHFFRSQKVFWMPQEIDDFRPYPIEIIPGLLFLGDLQQASNIHIQKDLKIKSHVNVSLEPTNLALPSGQEFHIPVPDSCDSDLLQFFPNACKFIDSHMATNCAVLVFSKLGISRSSALLIAYLIHYRKCTLQEAWNHILKCKTNMRPNRGFVKLLSEWEKAILGHQLTEVTDPTF</sequence>